<accession>A0A6N4W4N8</accession>
<dbReference type="KEGG" id="many:MANY_08450"/>
<evidence type="ECO:0000259" key="3">
    <source>
        <dbReference type="Pfam" id="PF00296"/>
    </source>
</evidence>
<dbReference type="Proteomes" id="UP000467249">
    <property type="component" value="Chromosome"/>
</dbReference>
<dbReference type="EMBL" id="AP022620">
    <property type="protein sequence ID" value="BBZ75508.1"/>
    <property type="molecule type" value="Genomic_DNA"/>
</dbReference>
<organism evidence="4 5">
    <name type="scientific">Mycolicibacterium anyangense</name>
    <dbReference type="NCBI Taxonomy" id="1431246"/>
    <lineage>
        <taxon>Bacteria</taxon>
        <taxon>Bacillati</taxon>
        <taxon>Actinomycetota</taxon>
        <taxon>Actinomycetes</taxon>
        <taxon>Mycobacteriales</taxon>
        <taxon>Mycobacteriaceae</taxon>
        <taxon>Mycolicibacterium</taxon>
    </lineage>
</organism>
<dbReference type="Pfam" id="PF00296">
    <property type="entry name" value="Bac_luciferase"/>
    <property type="match status" value="1"/>
</dbReference>
<dbReference type="AlphaFoldDB" id="A0A6N4W4N8"/>
<dbReference type="GO" id="GO:0004497">
    <property type="term" value="F:monooxygenase activity"/>
    <property type="evidence" value="ECO:0007669"/>
    <property type="project" value="UniProtKB-KW"/>
</dbReference>
<dbReference type="GO" id="GO:0005829">
    <property type="term" value="C:cytosol"/>
    <property type="evidence" value="ECO:0007669"/>
    <property type="project" value="TreeGrafter"/>
</dbReference>
<dbReference type="InterPro" id="IPR050766">
    <property type="entry name" value="Bact_Lucif_Oxidored"/>
</dbReference>
<reference evidence="4 5" key="1">
    <citation type="journal article" date="2019" name="Emerg. Microbes Infect.">
        <title>Comprehensive subspecies identification of 175 nontuberculous mycobacteria species based on 7547 genomic profiles.</title>
        <authorList>
            <person name="Matsumoto Y."/>
            <person name="Kinjo T."/>
            <person name="Motooka D."/>
            <person name="Nabeya D."/>
            <person name="Jung N."/>
            <person name="Uechi K."/>
            <person name="Horii T."/>
            <person name="Iida T."/>
            <person name="Fujita J."/>
            <person name="Nakamura S."/>
        </authorList>
    </citation>
    <scope>NUCLEOTIDE SEQUENCE [LARGE SCALE GENOMIC DNA]</scope>
    <source>
        <strain evidence="4 5">JCM 30275</strain>
    </source>
</reference>
<dbReference type="PANTHER" id="PTHR30137:SF8">
    <property type="entry name" value="BLR5498 PROTEIN"/>
    <property type="match status" value="1"/>
</dbReference>
<keyword evidence="1" id="KW-0560">Oxidoreductase</keyword>
<name>A0A6N4W4N8_9MYCO</name>
<evidence type="ECO:0000313" key="5">
    <source>
        <dbReference type="Proteomes" id="UP000467249"/>
    </source>
</evidence>
<dbReference type="GO" id="GO:0016705">
    <property type="term" value="F:oxidoreductase activity, acting on paired donors, with incorporation or reduction of molecular oxygen"/>
    <property type="evidence" value="ECO:0007669"/>
    <property type="project" value="InterPro"/>
</dbReference>
<dbReference type="SUPFAM" id="SSF51679">
    <property type="entry name" value="Bacterial luciferase-like"/>
    <property type="match status" value="1"/>
</dbReference>
<feature type="domain" description="Luciferase-like" evidence="3">
    <location>
        <begin position="28"/>
        <end position="250"/>
    </location>
</feature>
<gene>
    <name evidence="4" type="ORF">MANY_08450</name>
</gene>
<evidence type="ECO:0000313" key="4">
    <source>
        <dbReference type="EMBL" id="BBZ75508.1"/>
    </source>
</evidence>
<evidence type="ECO:0000256" key="1">
    <source>
        <dbReference type="ARBA" id="ARBA00023002"/>
    </source>
</evidence>
<dbReference type="RefSeq" id="WP_246224202.1">
    <property type="nucleotide sequence ID" value="NZ_AP022620.1"/>
</dbReference>
<sequence>MVEATGAAGPQSRPISVGVYFDLRNPQQWRQDPARLYGFTLEACEEAERLGADSIWFSEHHLFDDDYLASPLTFAAAAAARTTRVRLGTAIVIAPLHHPAELAEQCAVVDLVSNGRLDLGLGTGYRVPEFDLYDTTLERKYGRTDGTARRLRELWGPGGVRPAPVQDPPPIWMGYQGPKGARRAGLLGEGLLSSDGALWEPYSSGLAEAGHPVESGRMAGALQAWASEDPERDWAVVSEHLAHQLNSYRAHMVEGTDAPTPKPVDVNRLVNSDRPGPLGSFTYGTPEFVVDAARGKIGSAPVETVFFWASVGGMSEEMVMRNINTICTRVKPLLAGAEAVAR</sequence>
<dbReference type="InterPro" id="IPR036661">
    <property type="entry name" value="Luciferase-like_sf"/>
</dbReference>
<protein>
    <submittedName>
        <fullName evidence="4">Monooxygenase</fullName>
    </submittedName>
</protein>
<keyword evidence="2 4" id="KW-0503">Monooxygenase</keyword>
<keyword evidence="5" id="KW-1185">Reference proteome</keyword>
<dbReference type="Gene3D" id="3.20.20.30">
    <property type="entry name" value="Luciferase-like domain"/>
    <property type="match status" value="1"/>
</dbReference>
<evidence type="ECO:0000256" key="2">
    <source>
        <dbReference type="ARBA" id="ARBA00023033"/>
    </source>
</evidence>
<proteinExistence type="predicted"/>
<dbReference type="InterPro" id="IPR011251">
    <property type="entry name" value="Luciferase-like_dom"/>
</dbReference>
<dbReference type="PANTHER" id="PTHR30137">
    <property type="entry name" value="LUCIFERASE-LIKE MONOOXYGENASE"/>
    <property type="match status" value="1"/>
</dbReference>